<dbReference type="InterPro" id="IPR050945">
    <property type="entry name" value="LMO_RBTN_TF"/>
</dbReference>
<feature type="region of interest" description="Disordered" evidence="5">
    <location>
        <begin position="70"/>
        <end position="92"/>
    </location>
</feature>
<evidence type="ECO:0000259" key="6">
    <source>
        <dbReference type="SMART" id="SM00132"/>
    </source>
</evidence>
<dbReference type="Gene3D" id="2.10.110.10">
    <property type="entry name" value="Cysteine Rich Protein"/>
    <property type="match status" value="1"/>
</dbReference>
<evidence type="ECO:0000256" key="4">
    <source>
        <dbReference type="ARBA" id="ARBA00023038"/>
    </source>
</evidence>
<keyword evidence="3" id="KW-0862">Zinc</keyword>
<dbReference type="Proteomes" id="UP001075354">
    <property type="component" value="Chromosome 2"/>
</dbReference>
<dbReference type="EMBL" id="JAPTSV010000002">
    <property type="protein sequence ID" value="KAJ1530720.1"/>
    <property type="molecule type" value="Genomic_DNA"/>
</dbReference>
<feature type="compositionally biased region" description="Low complexity" evidence="5">
    <location>
        <begin position="70"/>
        <end position="79"/>
    </location>
</feature>
<evidence type="ECO:0000256" key="2">
    <source>
        <dbReference type="ARBA" id="ARBA00022737"/>
    </source>
</evidence>
<gene>
    <name evidence="7" type="ORF">ONE63_005581</name>
</gene>
<proteinExistence type="predicted"/>
<dbReference type="GO" id="GO:0046872">
    <property type="term" value="F:metal ion binding"/>
    <property type="evidence" value="ECO:0007669"/>
    <property type="project" value="UniProtKB-KW"/>
</dbReference>
<dbReference type="AlphaFoldDB" id="A0AAV7Y2W7"/>
<dbReference type="InterPro" id="IPR001781">
    <property type="entry name" value="Znf_LIM"/>
</dbReference>
<organism evidence="7 8">
    <name type="scientific">Megalurothrips usitatus</name>
    <name type="common">bean blossom thrips</name>
    <dbReference type="NCBI Taxonomy" id="439358"/>
    <lineage>
        <taxon>Eukaryota</taxon>
        <taxon>Metazoa</taxon>
        <taxon>Ecdysozoa</taxon>
        <taxon>Arthropoda</taxon>
        <taxon>Hexapoda</taxon>
        <taxon>Insecta</taxon>
        <taxon>Pterygota</taxon>
        <taxon>Neoptera</taxon>
        <taxon>Paraneoptera</taxon>
        <taxon>Thysanoptera</taxon>
        <taxon>Terebrantia</taxon>
        <taxon>Thripoidea</taxon>
        <taxon>Thripidae</taxon>
        <taxon>Megalurothrips</taxon>
    </lineage>
</organism>
<dbReference type="SMART" id="SM00132">
    <property type="entry name" value="LIM"/>
    <property type="match status" value="1"/>
</dbReference>
<feature type="domain" description="LIM zinc-binding" evidence="6">
    <location>
        <begin position="5"/>
        <end position="58"/>
    </location>
</feature>
<evidence type="ECO:0000313" key="8">
    <source>
        <dbReference type="Proteomes" id="UP001075354"/>
    </source>
</evidence>
<keyword evidence="1" id="KW-0479">Metal-binding</keyword>
<reference evidence="7" key="1">
    <citation type="submission" date="2022-12" db="EMBL/GenBank/DDBJ databases">
        <title>Chromosome-level genome assembly of the bean flower thrips Megalurothrips usitatus.</title>
        <authorList>
            <person name="Ma L."/>
            <person name="Liu Q."/>
            <person name="Li H."/>
            <person name="Cai W."/>
        </authorList>
    </citation>
    <scope>NUCLEOTIDE SEQUENCE</scope>
    <source>
        <strain evidence="7">Cailab_2022a</strain>
    </source>
</reference>
<keyword evidence="8" id="KW-1185">Reference proteome</keyword>
<sequence length="92" mass="9583">MRVGGGPLGGPGAPPTPSAPSPLYVFHLKCFSCSKCNSQLVPGDRYHLLGGNLVCEQDWHKLMKGGAAAGVPTAATTGVRKGKVGRPRRSRD</sequence>
<accession>A0AAV7Y2W7</accession>
<keyword evidence="2" id="KW-0677">Repeat</keyword>
<protein>
    <recommendedName>
        <fullName evidence="6">LIM zinc-binding domain-containing protein</fullName>
    </recommendedName>
</protein>
<dbReference type="PANTHER" id="PTHR45787">
    <property type="entry name" value="LD11652P"/>
    <property type="match status" value="1"/>
</dbReference>
<evidence type="ECO:0000256" key="5">
    <source>
        <dbReference type="SAM" id="MobiDB-lite"/>
    </source>
</evidence>
<keyword evidence="4" id="KW-0440">LIM domain</keyword>
<feature type="compositionally biased region" description="Basic residues" evidence="5">
    <location>
        <begin position="80"/>
        <end position="92"/>
    </location>
</feature>
<evidence type="ECO:0000313" key="7">
    <source>
        <dbReference type="EMBL" id="KAJ1530720.1"/>
    </source>
</evidence>
<evidence type="ECO:0000256" key="1">
    <source>
        <dbReference type="ARBA" id="ARBA00022723"/>
    </source>
</evidence>
<dbReference type="Pfam" id="PF00412">
    <property type="entry name" value="LIM"/>
    <property type="match status" value="1"/>
</dbReference>
<evidence type="ECO:0000256" key="3">
    <source>
        <dbReference type="ARBA" id="ARBA00022833"/>
    </source>
</evidence>
<name>A0AAV7Y2W7_9NEOP</name>
<dbReference type="PANTHER" id="PTHR45787:SF13">
    <property type="entry name" value="LD11652P"/>
    <property type="match status" value="1"/>
</dbReference>
<comment type="caution">
    <text evidence="7">The sequence shown here is derived from an EMBL/GenBank/DDBJ whole genome shotgun (WGS) entry which is preliminary data.</text>
</comment>
<dbReference type="SUPFAM" id="SSF57716">
    <property type="entry name" value="Glucocorticoid receptor-like (DNA-binding domain)"/>
    <property type="match status" value="1"/>
</dbReference>